<proteinExistence type="predicted"/>
<reference evidence="3 4" key="1">
    <citation type="submission" date="2018-07" db="EMBL/GenBank/DDBJ databases">
        <title>Genome sequences of Haloplanus sp. CBA1112.</title>
        <authorList>
            <person name="Kim Y.B."/>
            <person name="Roh S.W."/>
        </authorList>
    </citation>
    <scope>NUCLEOTIDE SEQUENCE [LARGE SCALE GENOMIC DNA]</scope>
    <source>
        <strain evidence="3 4">CBA1112</strain>
    </source>
</reference>
<dbReference type="Proteomes" id="UP000252985">
    <property type="component" value="Chromosome"/>
</dbReference>
<dbReference type="SUPFAM" id="SSF53649">
    <property type="entry name" value="Alkaline phosphatase-like"/>
    <property type="match status" value="1"/>
</dbReference>
<evidence type="ECO:0008006" key="6">
    <source>
        <dbReference type="Google" id="ProtNLM"/>
    </source>
</evidence>
<dbReference type="Gene3D" id="3.40.720.10">
    <property type="entry name" value="Alkaline Phosphatase, subunit A"/>
    <property type="match status" value="1"/>
</dbReference>
<dbReference type="Proteomes" id="UP000253273">
    <property type="component" value="Chromosome"/>
</dbReference>
<dbReference type="EMBL" id="CP031150">
    <property type="protein sequence ID" value="AXG08171.1"/>
    <property type="molecule type" value="Genomic_DNA"/>
</dbReference>
<keyword evidence="5" id="KW-1185">Reference proteome</keyword>
<name>A0A345EI63_9EURY</name>
<reference evidence="2 5" key="2">
    <citation type="submission" date="2018-07" db="EMBL/GenBank/DDBJ databases">
        <title>Genome sequences of Haloplanus sp. CBA1113.</title>
        <authorList>
            <person name="Kim Y.B."/>
            <person name="Roh S.W."/>
        </authorList>
    </citation>
    <scope>NUCLEOTIDE SEQUENCE [LARGE SCALE GENOMIC DNA]</scope>
    <source>
        <strain evidence="2 5">CBA1113</strain>
    </source>
</reference>
<evidence type="ECO:0000313" key="4">
    <source>
        <dbReference type="Proteomes" id="UP000252985"/>
    </source>
</evidence>
<dbReference type="AlphaFoldDB" id="A0A345EI63"/>
<accession>A0A345EI63</accession>
<dbReference type="KEGG" id="haj:DU500_15440"/>
<evidence type="ECO:0000256" key="1">
    <source>
        <dbReference type="SAM" id="MobiDB-lite"/>
    </source>
</evidence>
<organism evidence="3 4">
    <name type="scientific">Haloplanus rubicundus</name>
    <dbReference type="NCBI Taxonomy" id="1547898"/>
    <lineage>
        <taxon>Archaea</taxon>
        <taxon>Methanobacteriati</taxon>
        <taxon>Methanobacteriota</taxon>
        <taxon>Stenosarchaea group</taxon>
        <taxon>Halobacteria</taxon>
        <taxon>Halobacteriales</taxon>
        <taxon>Haloferacaceae</taxon>
        <taxon>Haloplanus</taxon>
    </lineage>
</organism>
<evidence type="ECO:0000313" key="2">
    <source>
        <dbReference type="EMBL" id="AXG08171.1"/>
    </source>
</evidence>
<dbReference type="OrthoDB" id="100846at2157"/>
<feature type="region of interest" description="Disordered" evidence="1">
    <location>
        <begin position="234"/>
        <end position="264"/>
    </location>
</feature>
<dbReference type="KEGG" id="haq:DU484_15420"/>
<accession>A0A345E7J9</accession>
<evidence type="ECO:0000313" key="3">
    <source>
        <dbReference type="EMBL" id="AXG11885.1"/>
    </source>
</evidence>
<gene>
    <name evidence="3" type="ORF">DU484_15420</name>
    <name evidence="2" type="ORF">DU500_15440</name>
</gene>
<sequence>MAQDWDNLLILDACRADYFEAQHEFDETPTRVVSPGKMSWEFMQETFVGREFHDTIYITTNPFATRLPEDTFFKIEYLLDEWDDDIGTIHPQDVVEATVAAHEEYPNKRLLVHFMQPHRPYLGPTAETLRERVDLVGYRNQGDGLQIWGAVKEKKVTVEEVRTAYSESLDIALDEVETLLERVGGKSVITADHGEMLGERVFPFTSRVWGHSEGFSTPPLREVPWLVIDGESRREVREASSTESEERPDEDEVEKRLAALGYAE</sequence>
<evidence type="ECO:0000313" key="5">
    <source>
        <dbReference type="Proteomes" id="UP000253273"/>
    </source>
</evidence>
<dbReference type="InterPro" id="IPR017850">
    <property type="entry name" value="Alkaline_phosphatase_core_sf"/>
</dbReference>
<dbReference type="EMBL" id="CP031148">
    <property type="protein sequence ID" value="AXG11885.1"/>
    <property type="molecule type" value="Genomic_DNA"/>
</dbReference>
<protein>
    <recommendedName>
        <fullName evidence="6">Sulfatase N-terminal domain-containing protein</fullName>
    </recommendedName>
</protein>